<dbReference type="Pfam" id="PF07366">
    <property type="entry name" value="SnoaL"/>
    <property type="match status" value="1"/>
</dbReference>
<comment type="caution">
    <text evidence="2">The sequence shown here is derived from an EMBL/GenBank/DDBJ whole genome shotgun (WGS) entry which is preliminary data.</text>
</comment>
<protein>
    <recommendedName>
        <fullName evidence="4">Ester cyclase</fullName>
    </recommendedName>
</protein>
<name>A0A657LL32_9HYPH</name>
<keyword evidence="1" id="KW-0732">Signal</keyword>
<evidence type="ECO:0000256" key="1">
    <source>
        <dbReference type="SAM" id="SignalP"/>
    </source>
</evidence>
<dbReference type="Gene3D" id="3.10.450.50">
    <property type="match status" value="1"/>
</dbReference>
<dbReference type="SUPFAM" id="SSF54427">
    <property type="entry name" value="NTF2-like"/>
    <property type="match status" value="1"/>
</dbReference>
<feature type="signal peptide" evidence="1">
    <location>
        <begin position="1"/>
        <end position="24"/>
    </location>
</feature>
<dbReference type="AlphaFoldDB" id="A0A657LL32"/>
<evidence type="ECO:0000313" key="3">
    <source>
        <dbReference type="Proteomes" id="UP000182661"/>
    </source>
</evidence>
<proteinExistence type="predicted"/>
<dbReference type="GO" id="GO:0030638">
    <property type="term" value="P:polyketide metabolic process"/>
    <property type="evidence" value="ECO:0007669"/>
    <property type="project" value="InterPro"/>
</dbReference>
<reference evidence="2 3" key="1">
    <citation type="submission" date="2016-02" db="EMBL/GenBank/DDBJ databases">
        <title>Genome sequencing of a beta-galactosidase producing bacteria Rhizobium sp. 59.</title>
        <authorList>
            <person name="Wang D."/>
            <person name="Kot W."/>
            <person name="Qin Y."/>
            <person name="Hansen L."/>
            <person name="Naqvi K."/>
            <person name="Rensing C."/>
        </authorList>
    </citation>
    <scope>NUCLEOTIDE SEQUENCE [LARGE SCALE GENOMIC DNA]</scope>
    <source>
        <strain evidence="2 3">59</strain>
    </source>
</reference>
<sequence length="158" mass="17207">MVLQTFRSAALAAALLLTASQGFAQTANTETVKLFYQAFSQNQPELLDGVLAENWEDVPPNEGQEIGRDAFKPFVTGFHQIFSDLTIVNDAIIDAGETVVVRSTISGTQAGTFAGFESKGKPFSVMAIDIHQFKDGMVVKTWHVESWLGGLFQMGAFE</sequence>
<evidence type="ECO:0008006" key="4">
    <source>
        <dbReference type="Google" id="ProtNLM"/>
    </source>
</evidence>
<gene>
    <name evidence="2" type="ORF">AX760_23755</name>
</gene>
<dbReference type="InterPro" id="IPR032710">
    <property type="entry name" value="NTF2-like_dom_sf"/>
</dbReference>
<feature type="chain" id="PRO_5024900711" description="Ester cyclase" evidence="1">
    <location>
        <begin position="25"/>
        <end position="158"/>
    </location>
</feature>
<accession>A0A657LL32</accession>
<dbReference type="InterPro" id="IPR009959">
    <property type="entry name" value="Cyclase_SnoaL-like"/>
</dbReference>
<dbReference type="Proteomes" id="UP000182661">
    <property type="component" value="Unassembled WGS sequence"/>
</dbReference>
<evidence type="ECO:0000313" key="2">
    <source>
        <dbReference type="EMBL" id="OJF90857.1"/>
    </source>
</evidence>
<dbReference type="PANTHER" id="PTHR38436">
    <property type="entry name" value="POLYKETIDE CYCLASE SNOAL-LIKE DOMAIN"/>
    <property type="match status" value="1"/>
</dbReference>
<keyword evidence="3" id="KW-1185">Reference proteome</keyword>
<dbReference type="PANTHER" id="PTHR38436:SF1">
    <property type="entry name" value="ESTER CYCLASE"/>
    <property type="match status" value="1"/>
</dbReference>
<dbReference type="EMBL" id="LSRP01000132">
    <property type="protein sequence ID" value="OJF90857.1"/>
    <property type="molecule type" value="Genomic_DNA"/>
</dbReference>
<organism evidence="2 3">
    <name type="scientific">Pararhizobium antarcticum</name>
    <dbReference type="NCBI Taxonomy" id="1798805"/>
    <lineage>
        <taxon>Bacteria</taxon>
        <taxon>Pseudomonadati</taxon>
        <taxon>Pseudomonadota</taxon>
        <taxon>Alphaproteobacteria</taxon>
        <taxon>Hyphomicrobiales</taxon>
        <taxon>Rhizobiaceae</taxon>
        <taxon>Rhizobium/Agrobacterium group</taxon>
        <taxon>Pararhizobium</taxon>
    </lineage>
</organism>